<dbReference type="KEGG" id="vcn:VOLCADRAFT_85861"/>
<gene>
    <name evidence="8" type="ORF">VOLCADRAFT_85861</name>
</gene>
<evidence type="ECO:0000256" key="4">
    <source>
        <dbReference type="ARBA" id="ARBA00023004"/>
    </source>
</evidence>
<proteinExistence type="inferred from homology"/>
<dbReference type="Proteomes" id="UP000001058">
    <property type="component" value="Unassembled WGS sequence"/>
</dbReference>
<evidence type="ECO:0000256" key="5">
    <source>
        <dbReference type="ARBA" id="ARBA00039084"/>
    </source>
</evidence>
<evidence type="ECO:0000256" key="1">
    <source>
        <dbReference type="ARBA" id="ARBA00006787"/>
    </source>
</evidence>
<sequence>MSVSRTLFSWAYGLIAKVPRPPGKAYLQGNFGPVEDEKELEELEVVEGKLPDGLEGCYVRNGPNPFYKPVAGYHWFDGDGMLHLVRLKDGKASYCNRYVATERLKQVAPPLPPTRRFRLARIFGPLDNSKGSGNANTALTYHAGRLLALNEADLPYAVRILCSGLVETMGRLQLGKSWRNNFTAHPKRDPQNGELMFIGYQMDAKPYVSAGILDKHGNLTRQWVVQIPRPVMMHDMAATERFIVILDLPLCFDLKVMIKDKAMPIVLRKEIPSRIGLLRRDQPSRPEGYAEVQWFELPGPGFMAFHVVNSWDDDNGDVKIFACQMDNVDLSLDSMKSEQLAHLTEYTLSPSTGTASIRRLSELLCDFPVVHPNMVTHPCQWSWVAVHDASSSLPAFNGIAKMNLAAPPGSDACVAKVNYPPGVLGGEAVFVPRNGAVTEDDGFLVAYVHDTKTDTSYMNIYDARTMASKPMASLLMPRRVPYGFHGTWVSEEKLKKQVHWF</sequence>
<dbReference type="GO" id="GO:0016121">
    <property type="term" value="P:carotene catabolic process"/>
    <property type="evidence" value="ECO:0007669"/>
    <property type="project" value="TreeGrafter"/>
</dbReference>
<dbReference type="EC" id="1.14.99.n4" evidence="5"/>
<protein>
    <recommendedName>
        <fullName evidence="5">carotenoid 9,10-dioxygenase</fullName>
        <ecNumber evidence="5">1.14.99.n4</ecNumber>
    </recommendedName>
</protein>
<dbReference type="STRING" id="3068.D8TH69"/>
<dbReference type="eggNOG" id="KOG1285">
    <property type="taxonomic scope" value="Eukaryota"/>
</dbReference>
<dbReference type="AlphaFoldDB" id="D8TH69"/>
<evidence type="ECO:0000256" key="6">
    <source>
        <dbReference type="ARBA" id="ARBA00048709"/>
    </source>
</evidence>
<dbReference type="GeneID" id="9622002"/>
<dbReference type="PANTHER" id="PTHR10543:SF89">
    <property type="entry name" value="CAROTENOID 9,10(9',10')-CLEAVAGE DIOXYGENASE 1"/>
    <property type="match status" value="1"/>
</dbReference>
<dbReference type="GO" id="GO:0046872">
    <property type="term" value="F:metal ion binding"/>
    <property type="evidence" value="ECO:0007669"/>
    <property type="project" value="UniProtKB-KW"/>
</dbReference>
<feature type="binding site" evidence="7">
    <location>
        <position position="185"/>
    </location>
    <ligand>
        <name>Fe cation</name>
        <dbReference type="ChEBI" id="CHEBI:24875"/>
        <note>catalytic</note>
    </ligand>
</feature>
<evidence type="ECO:0000313" key="8">
    <source>
        <dbReference type="EMBL" id="EFJ52660.1"/>
    </source>
</evidence>
<dbReference type="GO" id="GO:0010436">
    <property type="term" value="F:carotenoid dioxygenase activity"/>
    <property type="evidence" value="ECO:0007669"/>
    <property type="project" value="TreeGrafter"/>
</dbReference>
<feature type="binding site" evidence="7">
    <location>
        <position position="306"/>
    </location>
    <ligand>
        <name>Fe cation</name>
        <dbReference type="ChEBI" id="CHEBI:24875"/>
        <note>catalytic</note>
    </ligand>
</feature>
<organism evidence="9">
    <name type="scientific">Volvox carteri f. nagariensis</name>
    <dbReference type="NCBI Taxonomy" id="3068"/>
    <lineage>
        <taxon>Eukaryota</taxon>
        <taxon>Viridiplantae</taxon>
        <taxon>Chlorophyta</taxon>
        <taxon>core chlorophytes</taxon>
        <taxon>Chlorophyceae</taxon>
        <taxon>CS clade</taxon>
        <taxon>Chlamydomonadales</taxon>
        <taxon>Volvocaceae</taxon>
        <taxon>Volvox</taxon>
    </lineage>
</organism>
<reference evidence="8 9" key="1">
    <citation type="journal article" date="2010" name="Science">
        <title>Genomic analysis of organismal complexity in the multicellular green alga Volvox carteri.</title>
        <authorList>
            <person name="Prochnik S.E."/>
            <person name="Umen J."/>
            <person name="Nedelcu A.M."/>
            <person name="Hallmann A."/>
            <person name="Miller S.M."/>
            <person name="Nishii I."/>
            <person name="Ferris P."/>
            <person name="Kuo A."/>
            <person name="Mitros T."/>
            <person name="Fritz-Laylin L.K."/>
            <person name="Hellsten U."/>
            <person name="Chapman J."/>
            <person name="Simakov O."/>
            <person name="Rensing S.A."/>
            <person name="Terry A."/>
            <person name="Pangilinan J."/>
            <person name="Kapitonov V."/>
            <person name="Jurka J."/>
            <person name="Salamov A."/>
            <person name="Shapiro H."/>
            <person name="Schmutz J."/>
            <person name="Grimwood J."/>
            <person name="Lindquist E."/>
            <person name="Lucas S."/>
            <person name="Grigoriev I.V."/>
            <person name="Schmitt R."/>
            <person name="Kirk D."/>
            <person name="Rokhsar D.S."/>
        </authorList>
    </citation>
    <scope>NUCLEOTIDE SEQUENCE [LARGE SCALE GENOMIC DNA]</scope>
    <source>
        <strain evidence="9">f. Nagariensis / Eve</strain>
    </source>
</reference>
<comment type="catalytic activity">
    <reaction evidence="6">
        <text>all-trans-zeaxanthin + 2 O2 = 4,9-dimethyldodeca-2,4,6,8,10-pentaenedial + 2 (3R)-hydroxy-beta-ionone</text>
        <dbReference type="Rhea" id="RHEA:26393"/>
        <dbReference type="ChEBI" id="CHEBI:15379"/>
        <dbReference type="ChEBI" id="CHEBI:27547"/>
        <dbReference type="ChEBI" id="CHEBI:53171"/>
        <dbReference type="ChEBI" id="CHEBI:53173"/>
        <dbReference type="EC" id="1.14.99.n4"/>
    </reaction>
</comment>
<keyword evidence="9" id="KW-1185">Reference proteome</keyword>
<dbReference type="Pfam" id="PF03055">
    <property type="entry name" value="RPE65"/>
    <property type="match status" value="1"/>
</dbReference>
<comment type="similarity">
    <text evidence="1">Belongs to the carotenoid oxygenase family.</text>
</comment>
<dbReference type="RefSeq" id="XP_002945665.1">
    <property type="nucleotide sequence ID" value="XM_002945619.1"/>
</dbReference>
<feature type="binding site" evidence="7">
    <location>
        <position position="485"/>
    </location>
    <ligand>
        <name>Fe cation</name>
        <dbReference type="ChEBI" id="CHEBI:24875"/>
        <note>catalytic</note>
    </ligand>
</feature>
<dbReference type="InParanoid" id="D8TH69"/>
<dbReference type="PANTHER" id="PTHR10543">
    <property type="entry name" value="BETA-CAROTENE DIOXYGENASE"/>
    <property type="match status" value="1"/>
</dbReference>
<evidence type="ECO:0000313" key="9">
    <source>
        <dbReference type="Proteomes" id="UP000001058"/>
    </source>
</evidence>
<comment type="cofactor">
    <cofactor evidence="7">
        <name>Fe(2+)</name>
        <dbReference type="ChEBI" id="CHEBI:29033"/>
    </cofactor>
    <text evidence="7">Binds 1 Fe(2+) ion per subunit.</text>
</comment>
<keyword evidence="3" id="KW-0560">Oxidoreductase</keyword>
<keyword evidence="2 7" id="KW-0479">Metal-binding</keyword>
<accession>D8TH69</accession>
<feature type="binding site" evidence="7">
    <location>
        <position position="234"/>
    </location>
    <ligand>
        <name>Fe cation</name>
        <dbReference type="ChEBI" id="CHEBI:24875"/>
        <note>catalytic</note>
    </ligand>
</feature>
<name>D8TH69_VOLCA</name>
<evidence type="ECO:0000256" key="2">
    <source>
        <dbReference type="ARBA" id="ARBA00022723"/>
    </source>
</evidence>
<keyword evidence="4 7" id="KW-0408">Iron</keyword>
<evidence type="ECO:0000256" key="3">
    <source>
        <dbReference type="ARBA" id="ARBA00023002"/>
    </source>
</evidence>
<dbReference type="OrthoDB" id="1069523at2759"/>
<evidence type="ECO:0000256" key="7">
    <source>
        <dbReference type="PIRSR" id="PIRSR604294-1"/>
    </source>
</evidence>
<dbReference type="GO" id="GO:0009570">
    <property type="term" value="C:chloroplast stroma"/>
    <property type="evidence" value="ECO:0007669"/>
    <property type="project" value="TreeGrafter"/>
</dbReference>
<dbReference type="FunCoup" id="D8TH69">
    <property type="interactions" value="648"/>
</dbReference>
<dbReference type="EMBL" id="GL378323">
    <property type="protein sequence ID" value="EFJ52660.1"/>
    <property type="molecule type" value="Genomic_DNA"/>
</dbReference>
<dbReference type="InterPro" id="IPR004294">
    <property type="entry name" value="Carotenoid_Oase"/>
</dbReference>